<organism evidence="1 2">
    <name type="scientific">Sphingobacterium kitahiroshimense</name>
    <dbReference type="NCBI Taxonomy" id="470446"/>
    <lineage>
        <taxon>Bacteria</taxon>
        <taxon>Pseudomonadati</taxon>
        <taxon>Bacteroidota</taxon>
        <taxon>Sphingobacteriia</taxon>
        <taxon>Sphingobacteriales</taxon>
        <taxon>Sphingobacteriaceae</taxon>
        <taxon>Sphingobacterium</taxon>
    </lineage>
</organism>
<sequence length="175" mass="20310">MRYLAVLTSFLALFGCKTNVQKLQISTIYTEPKRVLKEIPETGAIQTYVSRKEVTERLVPLIYMLYKDAETLKFRMQGNISSSGHAVHQLRKIRFERGEQKGNTITLRYYLEIKKYPGKQSADVKGYNYTKDEIYKIPNDVKLINIQLYEDRIDGIAATNPKLIAEQTFNFFAKI</sequence>
<proteinExistence type="predicted"/>
<accession>A0ABV0C148</accession>
<evidence type="ECO:0000313" key="1">
    <source>
        <dbReference type="EMBL" id="MEN5380018.1"/>
    </source>
</evidence>
<dbReference type="PROSITE" id="PS51257">
    <property type="entry name" value="PROKAR_LIPOPROTEIN"/>
    <property type="match status" value="1"/>
</dbReference>
<dbReference type="EMBL" id="JBDJNQ010000013">
    <property type="protein sequence ID" value="MEN5380018.1"/>
    <property type="molecule type" value="Genomic_DNA"/>
</dbReference>
<comment type="caution">
    <text evidence="1">The sequence shown here is derived from an EMBL/GenBank/DDBJ whole genome shotgun (WGS) entry which is preliminary data.</text>
</comment>
<reference evidence="1 2" key="1">
    <citation type="submission" date="2024-04" db="EMBL/GenBank/DDBJ databases">
        <title>WGS of bacteria from Torrens River.</title>
        <authorList>
            <person name="Wyrsch E.R."/>
            <person name="Drigo B."/>
        </authorList>
    </citation>
    <scope>NUCLEOTIDE SEQUENCE [LARGE SCALE GENOMIC DNA]</scope>
    <source>
        <strain evidence="1 2">TWI391</strain>
    </source>
</reference>
<name>A0ABV0C148_9SPHI</name>
<keyword evidence="2" id="KW-1185">Reference proteome</keyword>
<protein>
    <recommendedName>
        <fullName evidence="3">Lipoprotein</fullName>
    </recommendedName>
</protein>
<gene>
    <name evidence="1" type="ORF">ABE541_22310</name>
</gene>
<evidence type="ECO:0008006" key="3">
    <source>
        <dbReference type="Google" id="ProtNLM"/>
    </source>
</evidence>
<dbReference type="Proteomes" id="UP001409291">
    <property type="component" value="Unassembled WGS sequence"/>
</dbReference>
<evidence type="ECO:0000313" key="2">
    <source>
        <dbReference type="Proteomes" id="UP001409291"/>
    </source>
</evidence>